<dbReference type="OrthoDB" id="9801198at2"/>
<evidence type="ECO:0000259" key="1">
    <source>
        <dbReference type="Pfam" id="PF03425"/>
    </source>
</evidence>
<evidence type="ECO:0000313" key="4">
    <source>
        <dbReference type="Proteomes" id="UP000017148"/>
    </source>
</evidence>
<proteinExistence type="predicted"/>
<name>U7DCJ9_9BACT</name>
<dbReference type="STRING" id="1313304.CALK_0894"/>
<feature type="domain" description="Carbohydrate binding" evidence="2">
    <location>
        <begin position="122"/>
        <end position="190"/>
    </location>
</feature>
<protein>
    <submittedName>
        <fullName evidence="3">Carbohydrate binding domain (Family 11)-containing protein</fullName>
    </submittedName>
</protein>
<dbReference type="Pfam" id="PF21582">
    <property type="entry name" value="CBM30"/>
    <property type="match status" value="1"/>
</dbReference>
<sequence>MLKKELLILCIGAVLSVYGTVTLDTLDVVDTRVGPVSVRPSSHVLDSIQRHREQFIRDVDTSLFFVFFDEDYPSGAYTYEYPENLSRISVPEGSGRTGEVAVRYDLYPGDYSGAAIALYGRQLDMTDIVHTGALEFWVRGTTGGEQAQIGFSDSEASGVKVQNTLPLSRYGAIRPFWTRISIPLADFGRRGSYWDDRLDREEHLPFGWDEVTEFLVTIAKNENPAFQVYFDDIVIRTDVYDSSKAFDEPYWDEVEQVLSAPGALPEGISIREELFSGYFTDGSYGTVYGGLTSFTSQPVGSTTSGDSAVAMYFDNSDFSGAAINFGDTYDLDSLRQHGAGIGFWAKAGPGTDIVHFGPSDCEDVDGRSVGTSLNLADYGDLGTEWSYFTVPLREFPDDGSWWNPETFSTSPGVIDWKHISDFSFTTNKYGNRVPVGEPAKLFVTDLAIIDSVPGYVDPEAYWDEFYSDAPDQLVFDFEDLSGSFGAYSGSGSSISAQVEYQADVSLRPRLGRKFLEVSYTLGDWAQATYDFVARNAPSQMYDWSNHKAVRFDIYSQAEEQYIGVQVTDAGGEAWSANISVKEGWQNVVVPLRRFRRNIYQDASADADGKLRLDQVQQFSIVPRDVGHSSVVRIDNVYLTNSLENDPFEVE</sequence>
<dbReference type="Pfam" id="PF03425">
    <property type="entry name" value="CBM_11"/>
    <property type="match status" value="1"/>
</dbReference>
<dbReference type="GO" id="GO:0008810">
    <property type="term" value="F:cellulase activity"/>
    <property type="evidence" value="ECO:0007669"/>
    <property type="project" value="InterPro"/>
</dbReference>
<comment type="caution">
    <text evidence="3">The sequence shown here is derived from an EMBL/GenBank/DDBJ whole genome shotgun (WGS) entry which is preliminary data.</text>
</comment>
<dbReference type="eggNOG" id="COG3534">
    <property type="taxonomic scope" value="Bacteria"/>
</dbReference>
<dbReference type="Gene3D" id="2.60.120.430">
    <property type="entry name" value="Galactose-binding lectin"/>
    <property type="match status" value="3"/>
</dbReference>
<dbReference type="RefSeq" id="WP_022636396.1">
    <property type="nucleotide sequence ID" value="NZ_ASJR01000006.1"/>
</dbReference>
<dbReference type="EMBL" id="ASJR01000006">
    <property type="protein sequence ID" value="ERP32165.1"/>
    <property type="molecule type" value="Genomic_DNA"/>
</dbReference>
<accession>U7DCJ9</accession>
<dbReference type="SUPFAM" id="SSF49785">
    <property type="entry name" value="Galactose-binding domain-like"/>
    <property type="match status" value="3"/>
</dbReference>
<evidence type="ECO:0000259" key="2">
    <source>
        <dbReference type="Pfam" id="PF21582"/>
    </source>
</evidence>
<dbReference type="InterPro" id="IPR005087">
    <property type="entry name" value="CBM11"/>
</dbReference>
<dbReference type="InterPro" id="IPR008979">
    <property type="entry name" value="Galactose-bd-like_sf"/>
</dbReference>
<organism evidence="3 4">
    <name type="scientific">Chitinivibrio alkaliphilus ACht1</name>
    <dbReference type="NCBI Taxonomy" id="1313304"/>
    <lineage>
        <taxon>Bacteria</taxon>
        <taxon>Pseudomonadati</taxon>
        <taxon>Fibrobacterota</taxon>
        <taxon>Chitinivibrionia</taxon>
        <taxon>Chitinivibrionales</taxon>
        <taxon>Chitinivibrionaceae</taxon>
        <taxon>Chitinivibrio</taxon>
    </lineage>
</organism>
<evidence type="ECO:0000313" key="3">
    <source>
        <dbReference type="EMBL" id="ERP32165.1"/>
    </source>
</evidence>
<reference evidence="3 4" key="1">
    <citation type="journal article" date="2013" name="Environ. Microbiol.">
        <title>Genome analysis of Chitinivibrio alkaliphilus gen. nov., sp. nov., a novel extremely haloalkaliphilic anaerobic chitinolytic bacterium from the candidate phylum Termite Group 3.</title>
        <authorList>
            <person name="Sorokin D.Y."/>
            <person name="Gumerov V.M."/>
            <person name="Rakitin A.L."/>
            <person name="Beletsky A.V."/>
            <person name="Damste J.S."/>
            <person name="Muyzer G."/>
            <person name="Mardanov A.V."/>
            <person name="Ravin N.V."/>
        </authorList>
    </citation>
    <scope>NUCLEOTIDE SEQUENCE [LARGE SCALE GENOMIC DNA]</scope>
    <source>
        <strain evidence="3 4">ACht1</strain>
    </source>
</reference>
<dbReference type="GO" id="GO:0030245">
    <property type="term" value="P:cellulose catabolic process"/>
    <property type="evidence" value="ECO:0007669"/>
    <property type="project" value="InterPro"/>
</dbReference>
<dbReference type="InterPro" id="IPR048758">
    <property type="entry name" value="CBM30"/>
</dbReference>
<keyword evidence="4" id="KW-1185">Reference proteome</keyword>
<gene>
    <name evidence="3" type="ORF">CALK_0894</name>
</gene>
<feature type="domain" description="CBM11" evidence="1">
    <location>
        <begin position="469"/>
        <end position="636"/>
    </location>
</feature>
<dbReference type="AlphaFoldDB" id="U7DCJ9"/>
<dbReference type="Proteomes" id="UP000017148">
    <property type="component" value="Unassembled WGS sequence"/>
</dbReference>